<accession>A0A4Z2ICK5</accession>
<name>A0A4Z2ICK5_9TELE</name>
<feature type="region of interest" description="Disordered" evidence="1">
    <location>
        <begin position="88"/>
        <end position="139"/>
    </location>
</feature>
<reference evidence="2 3" key="1">
    <citation type="submission" date="2019-03" db="EMBL/GenBank/DDBJ databases">
        <title>First draft genome of Liparis tanakae, snailfish: a comprehensive survey of snailfish specific genes.</title>
        <authorList>
            <person name="Kim W."/>
            <person name="Song I."/>
            <person name="Jeong J.-H."/>
            <person name="Kim D."/>
            <person name="Kim S."/>
            <person name="Ryu S."/>
            <person name="Song J.Y."/>
            <person name="Lee S.K."/>
        </authorList>
    </citation>
    <scope>NUCLEOTIDE SEQUENCE [LARGE SCALE GENOMIC DNA]</scope>
    <source>
        <tissue evidence="2">Muscle</tissue>
    </source>
</reference>
<comment type="caution">
    <text evidence="2">The sequence shown here is derived from an EMBL/GenBank/DDBJ whole genome shotgun (WGS) entry which is preliminary data.</text>
</comment>
<sequence>MSRMEGTKITSRLTTKMRQNAMPPWTNQLKGFSGNKIWSKALRIYGGNLAISSRPSPPSGHEHEDGVDFWSTLTRKRESFCCLPANSGRKRVQRGGGLELGSSEQLRWPHTGQWSDPSTSGMMSAATNCSSARRRSANT</sequence>
<protein>
    <submittedName>
        <fullName evidence="2">Uncharacterized protein</fullName>
    </submittedName>
</protein>
<dbReference type="OrthoDB" id="10630205at2759"/>
<dbReference type="Proteomes" id="UP000314294">
    <property type="component" value="Unassembled WGS sequence"/>
</dbReference>
<evidence type="ECO:0000313" key="3">
    <source>
        <dbReference type="Proteomes" id="UP000314294"/>
    </source>
</evidence>
<gene>
    <name evidence="2" type="ORF">EYF80_014923</name>
</gene>
<keyword evidence="3" id="KW-1185">Reference proteome</keyword>
<feature type="compositionally biased region" description="Polar residues" evidence="1">
    <location>
        <begin position="112"/>
        <end position="131"/>
    </location>
</feature>
<proteinExistence type="predicted"/>
<dbReference type="EMBL" id="SRLO01000110">
    <property type="protein sequence ID" value="TNN74823.1"/>
    <property type="molecule type" value="Genomic_DNA"/>
</dbReference>
<dbReference type="AlphaFoldDB" id="A0A4Z2ICK5"/>
<organism evidence="2 3">
    <name type="scientific">Liparis tanakae</name>
    <name type="common">Tanaka's snailfish</name>
    <dbReference type="NCBI Taxonomy" id="230148"/>
    <lineage>
        <taxon>Eukaryota</taxon>
        <taxon>Metazoa</taxon>
        <taxon>Chordata</taxon>
        <taxon>Craniata</taxon>
        <taxon>Vertebrata</taxon>
        <taxon>Euteleostomi</taxon>
        <taxon>Actinopterygii</taxon>
        <taxon>Neopterygii</taxon>
        <taxon>Teleostei</taxon>
        <taxon>Neoteleostei</taxon>
        <taxon>Acanthomorphata</taxon>
        <taxon>Eupercaria</taxon>
        <taxon>Perciformes</taxon>
        <taxon>Cottioidei</taxon>
        <taxon>Cottales</taxon>
        <taxon>Liparidae</taxon>
        <taxon>Liparis</taxon>
    </lineage>
</organism>
<evidence type="ECO:0000256" key="1">
    <source>
        <dbReference type="SAM" id="MobiDB-lite"/>
    </source>
</evidence>
<evidence type="ECO:0000313" key="2">
    <source>
        <dbReference type="EMBL" id="TNN74823.1"/>
    </source>
</evidence>